<protein>
    <submittedName>
        <fullName evidence="2">Uncharacterized protein</fullName>
    </submittedName>
</protein>
<reference evidence="3" key="1">
    <citation type="submission" date="2015-12" db="EMBL/GenBank/DDBJ databases">
        <authorList>
            <person name="Lodha T.D."/>
            <person name="Chintalapati S."/>
            <person name="Chintalapati V.R."/>
            <person name="Sravanthi T."/>
        </authorList>
    </citation>
    <scope>NUCLEOTIDE SEQUENCE [LARGE SCALE GENOMIC DNA]</scope>
    <source>
        <strain evidence="3">JC133</strain>
    </source>
</reference>
<keyword evidence="3" id="KW-1185">Reference proteome</keyword>
<evidence type="ECO:0000313" key="2">
    <source>
        <dbReference type="EMBL" id="POR05413.1"/>
    </source>
</evidence>
<comment type="caution">
    <text evidence="2">The sequence shown here is derived from an EMBL/GenBank/DDBJ whole genome shotgun (WGS) entry which is preliminary data.</text>
</comment>
<feature type="region of interest" description="Disordered" evidence="1">
    <location>
        <begin position="1"/>
        <end position="22"/>
    </location>
</feature>
<dbReference type="AlphaFoldDB" id="A0A2S4K0W8"/>
<sequence length="61" mass="6920">MHKQTGCPRGGWSPFEKNGVAEGTGPLRWLRFFYVRPAGRTHVKVKVLYGPSRPSRPRAIQ</sequence>
<organism evidence="2 3">
    <name type="scientific">Alkalispirochaeta sphaeroplastigenens</name>
    <dbReference type="NCBI Taxonomy" id="1187066"/>
    <lineage>
        <taxon>Bacteria</taxon>
        <taxon>Pseudomonadati</taxon>
        <taxon>Spirochaetota</taxon>
        <taxon>Spirochaetia</taxon>
        <taxon>Spirochaetales</taxon>
        <taxon>Spirochaetaceae</taxon>
        <taxon>Alkalispirochaeta</taxon>
    </lineage>
</organism>
<dbReference type="Proteomes" id="UP000237350">
    <property type="component" value="Unassembled WGS sequence"/>
</dbReference>
<name>A0A2S4K0W8_9SPIO</name>
<dbReference type="EMBL" id="LPWH01000002">
    <property type="protein sequence ID" value="POR05413.1"/>
    <property type="molecule type" value="Genomic_DNA"/>
</dbReference>
<gene>
    <name evidence="2" type="ORF">AU468_00625</name>
</gene>
<accession>A0A2S4K0W8</accession>
<proteinExistence type="predicted"/>
<evidence type="ECO:0000313" key="3">
    <source>
        <dbReference type="Proteomes" id="UP000237350"/>
    </source>
</evidence>
<evidence type="ECO:0000256" key="1">
    <source>
        <dbReference type="SAM" id="MobiDB-lite"/>
    </source>
</evidence>